<keyword evidence="1" id="KW-0677">Repeat</keyword>
<dbReference type="PANTHER" id="PTHR24173">
    <property type="entry name" value="ANKYRIN REPEAT CONTAINING"/>
    <property type="match status" value="1"/>
</dbReference>
<dbReference type="PROSITE" id="PS50297">
    <property type="entry name" value="ANK_REP_REGION"/>
    <property type="match status" value="1"/>
</dbReference>
<evidence type="ECO:0000313" key="4">
    <source>
        <dbReference type="EMBL" id="CAJ1394554.1"/>
    </source>
</evidence>
<dbReference type="PROSITE" id="PS50088">
    <property type="entry name" value="ANK_REPEAT"/>
    <property type="match status" value="1"/>
</dbReference>
<dbReference type="SUPFAM" id="SSF48403">
    <property type="entry name" value="Ankyrin repeat"/>
    <property type="match status" value="1"/>
</dbReference>
<keyword evidence="5" id="KW-1185">Reference proteome</keyword>
<name>A0AA36IXD9_9DINO</name>
<dbReference type="AlphaFoldDB" id="A0AA36IXD9"/>
<gene>
    <name evidence="4" type="ORF">EVOR1521_LOCUS19181</name>
</gene>
<organism evidence="4 5">
    <name type="scientific">Effrenium voratum</name>
    <dbReference type="NCBI Taxonomy" id="2562239"/>
    <lineage>
        <taxon>Eukaryota</taxon>
        <taxon>Sar</taxon>
        <taxon>Alveolata</taxon>
        <taxon>Dinophyceae</taxon>
        <taxon>Suessiales</taxon>
        <taxon>Symbiodiniaceae</taxon>
        <taxon>Effrenium</taxon>
    </lineage>
</organism>
<dbReference type="Gene3D" id="1.25.40.20">
    <property type="entry name" value="Ankyrin repeat-containing domain"/>
    <property type="match status" value="1"/>
</dbReference>
<evidence type="ECO:0000256" key="2">
    <source>
        <dbReference type="ARBA" id="ARBA00023043"/>
    </source>
</evidence>
<dbReference type="InterPro" id="IPR002110">
    <property type="entry name" value="Ankyrin_rpt"/>
</dbReference>
<dbReference type="Proteomes" id="UP001178507">
    <property type="component" value="Unassembled WGS sequence"/>
</dbReference>
<dbReference type="Pfam" id="PF12796">
    <property type="entry name" value="Ank_2"/>
    <property type="match status" value="1"/>
</dbReference>
<dbReference type="PANTHER" id="PTHR24173:SF74">
    <property type="entry name" value="ANKYRIN REPEAT DOMAIN-CONTAINING PROTEIN 16"/>
    <property type="match status" value="1"/>
</dbReference>
<evidence type="ECO:0000256" key="1">
    <source>
        <dbReference type="ARBA" id="ARBA00022737"/>
    </source>
</evidence>
<dbReference type="SMART" id="SM00248">
    <property type="entry name" value="ANK"/>
    <property type="match status" value="2"/>
</dbReference>
<proteinExistence type="predicted"/>
<feature type="repeat" description="ANK" evidence="3">
    <location>
        <begin position="52"/>
        <end position="84"/>
    </location>
</feature>
<reference evidence="4" key="1">
    <citation type="submission" date="2023-08" db="EMBL/GenBank/DDBJ databases">
        <authorList>
            <person name="Chen Y."/>
            <person name="Shah S."/>
            <person name="Dougan E. K."/>
            <person name="Thang M."/>
            <person name="Chan C."/>
        </authorList>
    </citation>
    <scope>NUCLEOTIDE SEQUENCE</scope>
</reference>
<accession>A0AA36IXD9</accession>
<evidence type="ECO:0000313" key="5">
    <source>
        <dbReference type="Proteomes" id="UP001178507"/>
    </source>
</evidence>
<keyword evidence="2 3" id="KW-0040">ANK repeat</keyword>
<dbReference type="EMBL" id="CAUJNA010002890">
    <property type="protein sequence ID" value="CAJ1394554.1"/>
    <property type="molecule type" value="Genomic_DNA"/>
</dbReference>
<evidence type="ECO:0000256" key="3">
    <source>
        <dbReference type="PROSITE-ProRule" id="PRU00023"/>
    </source>
</evidence>
<dbReference type="InterPro" id="IPR036770">
    <property type="entry name" value="Ankyrin_rpt-contain_sf"/>
</dbReference>
<sequence length="158" mass="16566">MSSGSVSEPPACCATWQRTALMIAARHGQDDVVARALETSCSQPQLDVVDEQGNTALMIAAREGHQKVVEALVKAGADLAVRNGQGRSAAELAATEEIRAVIRKGEAQAEAILRTILAMGKEESAAASLPTGDFQIPKELLAMAGGMDMPSFAKESPY</sequence>
<protein>
    <submittedName>
        <fullName evidence="4">Uncharacterized protein</fullName>
    </submittedName>
</protein>
<comment type="caution">
    <text evidence="4">The sequence shown here is derived from an EMBL/GenBank/DDBJ whole genome shotgun (WGS) entry which is preliminary data.</text>
</comment>